<dbReference type="RefSeq" id="WP_173129861.1">
    <property type="nucleotide sequence ID" value="NZ_JABMKX010000003.1"/>
</dbReference>
<accession>A0ABX2DNA1</accession>
<name>A0ABX2DNA1_9BACL</name>
<evidence type="ECO:0000313" key="2">
    <source>
        <dbReference type="Proteomes" id="UP000711047"/>
    </source>
</evidence>
<comment type="caution">
    <text evidence="1">The sequence shown here is derived from an EMBL/GenBank/DDBJ whole genome shotgun (WGS) entry which is preliminary data.</text>
</comment>
<proteinExistence type="predicted"/>
<dbReference type="Pfam" id="PF20102">
    <property type="entry name" value="DUF6492"/>
    <property type="match status" value="1"/>
</dbReference>
<keyword evidence="2" id="KW-1185">Reference proteome</keyword>
<reference evidence="1 2" key="1">
    <citation type="submission" date="2020-05" db="EMBL/GenBank/DDBJ databases">
        <title>Paenibacillus glebae, sp. nov., Paenibacillus humi sp. nov., Paenibacillus pedi sp. nov., Paenibacillus terrestris sp. nov. and Paenibacillus terricola sp. nov., isolated from a forest top soil sample.</title>
        <authorList>
            <person name="Qi S."/>
            <person name="Carlier A."/>
            <person name="Cnockaert M."/>
            <person name="Vandamme P."/>
        </authorList>
    </citation>
    <scope>NUCLEOTIDE SEQUENCE [LARGE SCALE GENOMIC DNA]</scope>
    <source>
        <strain evidence="1 2">LMG 29502</strain>
    </source>
</reference>
<sequence length="271" mass="30927">MSVATVSVTSSAPSIDILIPAIEKDLATLPYVIDSLRKYVQHPISNIYIVSPNNSRIRQLCSRKSCVFVNETTVLPFTKKAIRYSSTRWNRSGWLYQQLLKMNGDHICREKYFLVIDADTVLIRPHRFRSGGKSIFYCRNWSQPEYFRTYRKLLGAAASAPKSCVTHYMLFESAKLASLKRTIEARHGMSWHAAVIRSINKKRQFGFSEFETYANYVYSGNRTAVLLKNAKNKSLKIPAGSLTQSQIQKYAGSYRSLSFHQRKGYSTPGKP</sequence>
<protein>
    <recommendedName>
        <fullName evidence="3">Glycosyltransferase family 2 protein</fullName>
    </recommendedName>
</protein>
<organism evidence="1 2">
    <name type="scientific">Paenibacillus tritici</name>
    <dbReference type="NCBI Taxonomy" id="1873425"/>
    <lineage>
        <taxon>Bacteria</taxon>
        <taxon>Bacillati</taxon>
        <taxon>Bacillota</taxon>
        <taxon>Bacilli</taxon>
        <taxon>Bacillales</taxon>
        <taxon>Paenibacillaceae</taxon>
        <taxon>Paenibacillus</taxon>
    </lineage>
</organism>
<dbReference type="EMBL" id="JABMKX010000003">
    <property type="protein sequence ID" value="NQX45104.1"/>
    <property type="molecule type" value="Genomic_DNA"/>
</dbReference>
<gene>
    <name evidence="1" type="ORF">HQN87_07155</name>
</gene>
<evidence type="ECO:0008006" key="3">
    <source>
        <dbReference type="Google" id="ProtNLM"/>
    </source>
</evidence>
<dbReference type="InterPro" id="IPR045499">
    <property type="entry name" value="DUF6492"/>
</dbReference>
<dbReference type="Proteomes" id="UP000711047">
    <property type="component" value="Unassembled WGS sequence"/>
</dbReference>
<evidence type="ECO:0000313" key="1">
    <source>
        <dbReference type="EMBL" id="NQX45104.1"/>
    </source>
</evidence>